<keyword evidence="4" id="KW-1185">Reference proteome</keyword>
<dbReference type="RefSeq" id="WP_103703613.1">
    <property type="nucleotide sequence ID" value="NZ_PQGA01000002.1"/>
</dbReference>
<name>A0A2S4MK02_9BURK</name>
<accession>A0A2S4MK02</accession>
<dbReference type="OrthoDB" id="5957901at2"/>
<dbReference type="SUPFAM" id="SSF47413">
    <property type="entry name" value="lambda repressor-like DNA-binding domains"/>
    <property type="match status" value="1"/>
</dbReference>
<comment type="caution">
    <text evidence="3">The sequence shown here is derived from an EMBL/GenBank/DDBJ whole genome shotgun (WGS) entry which is preliminary data.</text>
</comment>
<dbReference type="EMBL" id="PQGA01000002">
    <property type="protein sequence ID" value="POR55114.1"/>
    <property type="molecule type" value="Genomic_DNA"/>
</dbReference>
<feature type="compositionally biased region" description="Low complexity" evidence="1">
    <location>
        <begin position="138"/>
        <end position="149"/>
    </location>
</feature>
<reference evidence="3 4" key="1">
    <citation type="submission" date="2018-01" db="EMBL/GenBank/DDBJ databases">
        <title>Genomic Encyclopedia of Type Strains, Phase III (KMG-III): the genomes of soil and plant-associated and newly described type strains.</title>
        <authorList>
            <person name="Whitman W."/>
        </authorList>
    </citation>
    <scope>NUCLEOTIDE SEQUENCE [LARGE SCALE GENOMIC DNA]</scope>
    <source>
        <strain evidence="3 4">JCM 18070</strain>
    </source>
</reference>
<dbReference type="CDD" id="cd00093">
    <property type="entry name" value="HTH_XRE"/>
    <property type="match status" value="1"/>
</dbReference>
<gene>
    <name evidence="3" type="ORF">B0G62_102725</name>
</gene>
<feature type="compositionally biased region" description="Low complexity" evidence="1">
    <location>
        <begin position="114"/>
        <end position="130"/>
    </location>
</feature>
<proteinExistence type="predicted"/>
<organism evidence="3 4">
    <name type="scientific">Paraburkholderia eburnea</name>
    <dbReference type="NCBI Taxonomy" id="1189126"/>
    <lineage>
        <taxon>Bacteria</taxon>
        <taxon>Pseudomonadati</taxon>
        <taxon>Pseudomonadota</taxon>
        <taxon>Betaproteobacteria</taxon>
        <taxon>Burkholderiales</taxon>
        <taxon>Burkholderiaceae</taxon>
        <taxon>Paraburkholderia</taxon>
    </lineage>
</organism>
<evidence type="ECO:0000313" key="3">
    <source>
        <dbReference type="EMBL" id="POR55114.1"/>
    </source>
</evidence>
<protein>
    <submittedName>
        <fullName evidence="3">HTH-type transcriptional regulator/antitoxin HipB</fullName>
    </submittedName>
</protein>
<feature type="region of interest" description="Disordered" evidence="1">
    <location>
        <begin position="113"/>
        <end position="155"/>
    </location>
</feature>
<dbReference type="Proteomes" id="UP000237381">
    <property type="component" value="Unassembled WGS sequence"/>
</dbReference>
<evidence type="ECO:0000259" key="2">
    <source>
        <dbReference type="PROSITE" id="PS50943"/>
    </source>
</evidence>
<dbReference type="Pfam" id="PF01381">
    <property type="entry name" value="HTH_3"/>
    <property type="match status" value="1"/>
</dbReference>
<dbReference type="GO" id="GO:0003677">
    <property type="term" value="F:DNA binding"/>
    <property type="evidence" value="ECO:0007669"/>
    <property type="project" value="InterPro"/>
</dbReference>
<sequence length="155" mass="16704">MDYPLKTVSQLRPMLLGFRKKAGLTQEELAQRLGISQQSYAAFEANPAAASVDRLFRVLRLLAVDMHLAAGATQAAPVRRPAVIRKSAAKKPAAKKVAAKKAVVKKPAVKKPMAKTAVTKRTALAAASKRTAAKKTLKPATPRKTAARPPSREDW</sequence>
<dbReference type="AlphaFoldDB" id="A0A2S4MK02"/>
<evidence type="ECO:0000256" key="1">
    <source>
        <dbReference type="SAM" id="MobiDB-lite"/>
    </source>
</evidence>
<evidence type="ECO:0000313" key="4">
    <source>
        <dbReference type="Proteomes" id="UP000237381"/>
    </source>
</evidence>
<feature type="domain" description="HTH cro/C1-type" evidence="2">
    <location>
        <begin position="15"/>
        <end position="69"/>
    </location>
</feature>
<dbReference type="InterPro" id="IPR001387">
    <property type="entry name" value="Cro/C1-type_HTH"/>
</dbReference>
<dbReference type="SMART" id="SM00530">
    <property type="entry name" value="HTH_XRE"/>
    <property type="match status" value="1"/>
</dbReference>
<dbReference type="Gene3D" id="1.10.260.40">
    <property type="entry name" value="lambda repressor-like DNA-binding domains"/>
    <property type="match status" value="1"/>
</dbReference>
<dbReference type="PROSITE" id="PS50943">
    <property type="entry name" value="HTH_CROC1"/>
    <property type="match status" value="1"/>
</dbReference>
<dbReference type="InterPro" id="IPR010982">
    <property type="entry name" value="Lambda_DNA-bd_dom_sf"/>
</dbReference>